<evidence type="ECO:0000313" key="15">
    <source>
        <dbReference type="EMBL" id="PNC18095.1"/>
    </source>
</evidence>
<dbReference type="GO" id="GO:0005524">
    <property type="term" value="F:ATP binding"/>
    <property type="evidence" value="ECO:0007669"/>
    <property type="project" value="UniProtKB-UniRule"/>
</dbReference>
<dbReference type="Gene3D" id="3.40.50.620">
    <property type="entry name" value="HUPs"/>
    <property type="match status" value="1"/>
</dbReference>
<dbReference type="Pfam" id="PF00750">
    <property type="entry name" value="tRNA-synt_1d"/>
    <property type="match status" value="1"/>
</dbReference>
<evidence type="ECO:0000256" key="3">
    <source>
        <dbReference type="ARBA" id="ARBA00011245"/>
    </source>
</evidence>
<keyword evidence="8 11" id="KW-0648">Protein biosynthesis</keyword>
<protein>
    <recommendedName>
        <fullName evidence="11">Arginine--tRNA ligase</fullName>
        <ecNumber evidence="11">6.1.1.19</ecNumber>
    </recommendedName>
    <alternativeName>
        <fullName evidence="11">Arginyl-tRNA synthetase</fullName>
        <shortName evidence="11">ArgRS</shortName>
    </alternativeName>
</protein>
<dbReference type="SUPFAM" id="SSF55190">
    <property type="entry name" value="Arginyl-tRNA synthetase (ArgRS), N-terminal 'additional' domain"/>
    <property type="match status" value="1"/>
</dbReference>
<evidence type="ECO:0000256" key="9">
    <source>
        <dbReference type="ARBA" id="ARBA00023146"/>
    </source>
</evidence>
<dbReference type="PANTHER" id="PTHR11956:SF5">
    <property type="entry name" value="ARGININE--TRNA LIGASE, CYTOPLASMIC"/>
    <property type="match status" value="1"/>
</dbReference>
<comment type="caution">
    <text evidence="15">The sequence shown here is derived from an EMBL/GenBank/DDBJ whole genome shotgun (WGS) entry which is preliminary data.</text>
</comment>
<dbReference type="OrthoDB" id="9805987at2"/>
<dbReference type="InterPro" id="IPR036695">
    <property type="entry name" value="Arg-tRNA-synth_N_sf"/>
</dbReference>
<comment type="catalytic activity">
    <reaction evidence="10 11">
        <text>tRNA(Arg) + L-arginine + ATP = L-arginyl-tRNA(Arg) + AMP + diphosphate</text>
        <dbReference type="Rhea" id="RHEA:20301"/>
        <dbReference type="Rhea" id="RHEA-COMP:9658"/>
        <dbReference type="Rhea" id="RHEA-COMP:9673"/>
        <dbReference type="ChEBI" id="CHEBI:30616"/>
        <dbReference type="ChEBI" id="CHEBI:32682"/>
        <dbReference type="ChEBI" id="CHEBI:33019"/>
        <dbReference type="ChEBI" id="CHEBI:78442"/>
        <dbReference type="ChEBI" id="CHEBI:78513"/>
        <dbReference type="ChEBI" id="CHEBI:456215"/>
        <dbReference type="EC" id="6.1.1.19"/>
    </reaction>
</comment>
<feature type="short sequence motif" description="'HIGH' region" evidence="11">
    <location>
        <begin position="125"/>
        <end position="135"/>
    </location>
</feature>
<organism evidence="15 16">
    <name type="scientific">Akkermansia muciniphila</name>
    <dbReference type="NCBI Taxonomy" id="239935"/>
    <lineage>
        <taxon>Bacteria</taxon>
        <taxon>Pseudomonadati</taxon>
        <taxon>Verrucomicrobiota</taxon>
        <taxon>Verrucomicrobiia</taxon>
        <taxon>Verrucomicrobiales</taxon>
        <taxon>Akkermansiaceae</taxon>
        <taxon>Akkermansia</taxon>
    </lineage>
</organism>
<dbReference type="InterPro" id="IPR009080">
    <property type="entry name" value="tRNAsynth_Ia_anticodon-bd"/>
</dbReference>
<evidence type="ECO:0000256" key="1">
    <source>
        <dbReference type="ARBA" id="ARBA00004496"/>
    </source>
</evidence>
<keyword evidence="6 11" id="KW-0547">Nucleotide-binding</keyword>
<dbReference type="HAMAP" id="MF_00123">
    <property type="entry name" value="Arg_tRNA_synth"/>
    <property type="match status" value="1"/>
</dbReference>
<dbReference type="Pfam" id="PF03485">
    <property type="entry name" value="Arg_tRNA_synt_N"/>
    <property type="match status" value="1"/>
</dbReference>
<evidence type="ECO:0000256" key="2">
    <source>
        <dbReference type="ARBA" id="ARBA00005594"/>
    </source>
</evidence>
<dbReference type="EC" id="6.1.1.19" evidence="11"/>
<dbReference type="InterPro" id="IPR005148">
    <property type="entry name" value="Arg-tRNA-synth_N"/>
</dbReference>
<keyword evidence="5 11" id="KW-0436">Ligase</keyword>
<dbReference type="CDD" id="cd07956">
    <property type="entry name" value="Anticodon_Ia_Arg"/>
    <property type="match status" value="1"/>
</dbReference>
<proteinExistence type="inferred from homology"/>
<keyword evidence="4 11" id="KW-0963">Cytoplasm</keyword>
<dbReference type="Pfam" id="PF05746">
    <property type="entry name" value="DALR_1"/>
    <property type="match status" value="1"/>
</dbReference>
<feature type="domain" description="Arginyl tRNA synthetase N-terminal" evidence="14">
    <location>
        <begin position="5"/>
        <end position="89"/>
    </location>
</feature>
<gene>
    <name evidence="11" type="primary">argS</name>
    <name evidence="15" type="ORF">CXU22_05510</name>
</gene>
<dbReference type="InterPro" id="IPR008909">
    <property type="entry name" value="DALR_anticod-bd"/>
</dbReference>
<dbReference type="SMART" id="SM00836">
    <property type="entry name" value="DALR_1"/>
    <property type="match status" value="1"/>
</dbReference>
<dbReference type="GO" id="GO:0006420">
    <property type="term" value="P:arginyl-tRNA aminoacylation"/>
    <property type="evidence" value="ECO:0007669"/>
    <property type="project" value="UniProtKB-UniRule"/>
</dbReference>
<evidence type="ECO:0000259" key="13">
    <source>
        <dbReference type="SMART" id="SM00836"/>
    </source>
</evidence>
<evidence type="ECO:0000256" key="8">
    <source>
        <dbReference type="ARBA" id="ARBA00022917"/>
    </source>
</evidence>
<dbReference type="InterPro" id="IPR014729">
    <property type="entry name" value="Rossmann-like_a/b/a_fold"/>
</dbReference>
<keyword evidence="9 11" id="KW-0030">Aminoacyl-tRNA synthetase</keyword>
<dbReference type="NCBIfam" id="TIGR00456">
    <property type="entry name" value="argS"/>
    <property type="match status" value="1"/>
</dbReference>
<dbReference type="GO" id="GO:0005737">
    <property type="term" value="C:cytoplasm"/>
    <property type="evidence" value="ECO:0007669"/>
    <property type="project" value="UniProtKB-SubCell"/>
</dbReference>
<evidence type="ECO:0000256" key="4">
    <source>
        <dbReference type="ARBA" id="ARBA00022490"/>
    </source>
</evidence>
<evidence type="ECO:0000256" key="11">
    <source>
        <dbReference type="HAMAP-Rule" id="MF_00123"/>
    </source>
</evidence>
<dbReference type="InterPro" id="IPR035684">
    <property type="entry name" value="ArgRS_core"/>
</dbReference>
<dbReference type="PRINTS" id="PR01038">
    <property type="entry name" value="TRNASYNTHARG"/>
</dbReference>
<dbReference type="SUPFAM" id="SSF52374">
    <property type="entry name" value="Nucleotidylyl transferase"/>
    <property type="match status" value="1"/>
</dbReference>
<feature type="domain" description="DALR anticodon binding" evidence="13">
    <location>
        <begin position="470"/>
        <end position="585"/>
    </location>
</feature>
<sequence>MTIPGILEEKLSAALKAVLGEELPADFCASVTPSADLRFGDYQSNAAMVLAKRCRTNPRALAQQVVDGMGQDGVCSLEIAGPGFINFRIKPEFYAARLLAMLADDRLGVEKVQDPKTIVIDFSAPNVAKPMHVGHIRSTIIGDALSRVARFVGHNVITDNHIGDWGTQFGMILWGWKNILDEQALAANPIDELLRVYKDVNLMCREKPELLDTCKAELVKLQAGDGENLAIWKRCVEVSKSGLSKIYGQLDIHFDYWLGESFYNDALAPLVDGMIAAGMARESDGAICVFSDGSVPPNEDPFLVQDKGEWRANPCIIRKADGGFLYATTDLATLDHRIKTWGADSIWYVVGAPQALHFRQIFSTQRRRGMDGDYRHIAFGSILGDDRKPFKTRSGDTVSLQDVLDEAIERAARVVEEKSPDMPEEEKKRVAEVVGIGAVKFAELSQNRMTDYVFNWDKMLALQGDTAPYLQNSYVRVRSIFRKLDGSPLDWSAPIQLSEDAEIHLARLLARYGEVVPQVLDDCRPNVLAAYLFDLARAFHSFYEACPVLKSEGAVRHSRLALCELTARTLKHGLGLLGIQLPDRM</sequence>
<dbReference type="PROSITE" id="PS00178">
    <property type="entry name" value="AA_TRNA_LIGASE_I"/>
    <property type="match status" value="1"/>
</dbReference>
<dbReference type="CDD" id="cd00671">
    <property type="entry name" value="ArgRS_core"/>
    <property type="match status" value="1"/>
</dbReference>
<dbReference type="GO" id="GO:0004814">
    <property type="term" value="F:arginine-tRNA ligase activity"/>
    <property type="evidence" value="ECO:0007669"/>
    <property type="project" value="UniProtKB-UniRule"/>
</dbReference>
<keyword evidence="7 11" id="KW-0067">ATP-binding</keyword>
<evidence type="ECO:0000256" key="7">
    <source>
        <dbReference type="ARBA" id="ARBA00022840"/>
    </source>
</evidence>
<comment type="subunit">
    <text evidence="3 11">Monomer.</text>
</comment>
<evidence type="ECO:0000259" key="14">
    <source>
        <dbReference type="SMART" id="SM01016"/>
    </source>
</evidence>
<dbReference type="AlphaFoldDB" id="A0A2N8HDS5"/>
<evidence type="ECO:0000256" key="5">
    <source>
        <dbReference type="ARBA" id="ARBA00022598"/>
    </source>
</evidence>
<evidence type="ECO:0000256" key="10">
    <source>
        <dbReference type="ARBA" id="ARBA00049339"/>
    </source>
</evidence>
<dbReference type="PANTHER" id="PTHR11956">
    <property type="entry name" value="ARGINYL-TRNA SYNTHETASE"/>
    <property type="match status" value="1"/>
</dbReference>
<dbReference type="RefSeq" id="WP_102713382.1">
    <property type="nucleotide sequence ID" value="NZ_PJKA01000010.1"/>
</dbReference>
<dbReference type="FunFam" id="1.10.730.10:FF:000006">
    <property type="entry name" value="Arginyl-tRNA synthetase 2, mitochondrial"/>
    <property type="match status" value="1"/>
</dbReference>
<dbReference type="FunFam" id="3.40.50.620:FF:000116">
    <property type="entry name" value="Arginine--tRNA ligase"/>
    <property type="match status" value="1"/>
</dbReference>
<dbReference type="EMBL" id="PJKA01000010">
    <property type="protein sequence ID" value="PNC18095.1"/>
    <property type="molecule type" value="Genomic_DNA"/>
</dbReference>
<comment type="similarity">
    <text evidence="2 11 12">Belongs to the class-I aminoacyl-tRNA synthetase family.</text>
</comment>
<dbReference type="InterPro" id="IPR001278">
    <property type="entry name" value="Arg-tRNA-ligase"/>
</dbReference>
<dbReference type="InterPro" id="IPR001412">
    <property type="entry name" value="aa-tRNA-synth_I_CS"/>
</dbReference>
<name>A0A2N8HDS5_9BACT</name>
<dbReference type="SUPFAM" id="SSF47323">
    <property type="entry name" value="Anticodon-binding domain of a subclass of class I aminoacyl-tRNA synthetases"/>
    <property type="match status" value="1"/>
</dbReference>
<reference evidence="15 16" key="1">
    <citation type="journal article" date="2017" name="BMC Genomics">
        <title>Genome sequencing of 39 Akkermansia muciniphila isolates reveals its population structure, genomic and functional diverisity, and global distribution in mammalian gut microbiotas.</title>
        <authorList>
            <person name="Guo X."/>
            <person name="Li S."/>
            <person name="Zhang J."/>
            <person name="Wu F."/>
            <person name="Li X."/>
            <person name="Wu D."/>
            <person name="Zhang M."/>
            <person name="Ou Z."/>
            <person name="Jie Z."/>
            <person name="Yan Q."/>
            <person name="Li P."/>
            <person name="Yi J."/>
            <person name="Peng Y."/>
        </authorList>
    </citation>
    <scope>NUCLEOTIDE SEQUENCE [LARGE SCALE GENOMIC DNA]</scope>
    <source>
        <strain evidence="15 16">GP24</strain>
    </source>
</reference>
<dbReference type="SMART" id="SM01016">
    <property type="entry name" value="Arg_tRNA_synt_N"/>
    <property type="match status" value="1"/>
</dbReference>
<evidence type="ECO:0000313" key="16">
    <source>
        <dbReference type="Proteomes" id="UP000236000"/>
    </source>
</evidence>
<dbReference type="Gene3D" id="3.30.1360.70">
    <property type="entry name" value="Arginyl tRNA synthetase N-terminal domain"/>
    <property type="match status" value="1"/>
</dbReference>
<dbReference type="Proteomes" id="UP000236000">
    <property type="component" value="Unassembled WGS sequence"/>
</dbReference>
<evidence type="ECO:0000256" key="6">
    <source>
        <dbReference type="ARBA" id="ARBA00022741"/>
    </source>
</evidence>
<comment type="subcellular location">
    <subcellularLocation>
        <location evidence="1 11">Cytoplasm</location>
    </subcellularLocation>
</comment>
<evidence type="ECO:0000256" key="12">
    <source>
        <dbReference type="RuleBase" id="RU363038"/>
    </source>
</evidence>
<accession>A0A2N8HDS5</accession>
<dbReference type="Gene3D" id="1.10.730.10">
    <property type="entry name" value="Isoleucyl-tRNA Synthetase, Domain 1"/>
    <property type="match status" value="1"/>
</dbReference>